<dbReference type="Gene3D" id="3.40.47.10">
    <property type="match status" value="1"/>
</dbReference>
<dbReference type="EMBL" id="JAERMS010000009">
    <property type="protein sequence ID" value="MBO1363086.1"/>
    <property type="molecule type" value="Genomic_DNA"/>
</dbReference>
<evidence type="ECO:0000256" key="3">
    <source>
        <dbReference type="RuleBase" id="RU003694"/>
    </source>
</evidence>
<evidence type="ECO:0000259" key="4">
    <source>
        <dbReference type="PROSITE" id="PS52004"/>
    </source>
</evidence>
<reference evidence="5 6" key="1">
    <citation type="submission" date="2021-01" db="EMBL/GenBank/DDBJ databases">
        <title>Prevotella A2931 sp. nov.</title>
        <authorList>
            <person name="Buhl M."/>
            <person name="Oberhettinger P."/>
        </authorList>
    </citation>
    <scope>NUCLEOTIDE SEQUENCE [LARGE SCALE GENOMIC DNA]</scope>
    <source>
        <strain evidence="5 6">A2931</strain>
    </source>
</reference>
<evidence type="ECO:0000313" key="5">
    <source>
        <dbReference type="EMBL" id="MBO1363086.1"/>
    </source>
</evidence>
<evidence type="ECO:0000256" key="2">
    <source>
        <dbReference type="ARBA" id="ARBA00022679"/>
    </source>
</evidence>
<dbReference type="SUPFAM" id="SSF53901">
    <property type="entry name" value="Thiolase-like"/>
    <property type="match status" value="1"/>
</dbReference>
<gene>
    <name evidence="5" type="ORF">JHU38_04715</name>
</gene>
<sequence length="378" mass="41012">MIVKIADNITSPLGFTTEENYQAVKRGDTRLQRFVNKWSLPEPFIASLFEEGTLESAFNHRVKATLPYTRFEQMALLSAIEAITRSGIDAASERCIFILSTTKGNISLLEQGVEGVPDDRLQLSETARAIARFFGNRAEPMVVSNACASGVCVQIVAMRYLESGRYDHAVVIGADIQSPFIVSGFASFKALSPTACQPFSENRMGLNLGEAAATMVLRRVDEAKGYWQLADGAIRNDAHHISSPSKAAEGSFRALEAVLRRCPLTEELAVINAHGTATLYNDEMEAKAIERAGLLAIPVNAYKGNYGHTMGAAGVLETILTMRGLDEGTILPTRGFDELGVSKPIRVTKECLTTDRQAFIKLISGFGGTNAALRCVKV</sequence>
<dbReference type="InterPro" id="IPR014030">
    <property type="entry name" value="Ketoacyl_synth_N"/>
</dbReference>
<dbReference type="PANTHER" id="PTHR11712:SF320">
    <property type="entry name" value="BETA-KETOACYL SYNTHASE"/>
    <property type="match status" value="1"/>
</dbReference>
<dbReference type="InterPro" id="IPR016039">
    <property type="entry name" value="Thiolase-like"/>
</dbReference>
<name>A0ABS3M4H8_9BACT</name>
<keyword evidence="6" id="KW-1185">Reference proteome</keyword>
<accession>A0ABS3M4H8</accession>
<dbReference type="Pfam" id="PF00109">
    <property type="entry name" value="ketoacyl-synt"/>
    <property type="match status" value="1"/>
</dbReference>
<dbReference type="PROSITE" id="PS52004">
    <property type="entry name" value="KS3_2"/>
    <property type="match status" value="1"/>
</dbReference>
<comment type="caution">
    <text evidence="5">The sequence shown here is derived from an EMBL/GenBank/DDBJ whole genome shotgun (WGS) entry which is preliminary data.</text>
</comment>
<dbReference type="Proteomes" id="UP000664265">
    <property type="component" value="Unassembled WGS sequence"/>
</dbReference>
<proteinExistence type="inferred from homology"/>
<feature type="domain" description="Ketosynthase family 3 (KS3)" evidence="4">
    <location>
        <begin position="1"/>
        <end position="377"/>
    </location>
</feature>
<dbReference type="PANTHER" id="PTHR11712">
    <property type="entry name" value="POLYKETIDE SYNTHASE-RELATED"/>
    <property type="match status" value="1"/>
</dbReference>
<dbReference type="Pfam" id="PF02801">
    <property type="entry name" value="Ketoacyl-synt_C"/>
    <property type="match status" value="1"/>
</dbReference>
<organism evidence="5 6">
    <name type="scientific">Prevotella illustrans</name>
    <dbReference type="NCBI Taxonomy" id="2800387"/>
    <lineage>
        <taxon>Bacteria</taxon>
        <taxon>Pseudomonadati</taxon>
        <taxon>Bacteroidota</taxon>
        <taxon>Bacteroidia</taxon>
        <taxon>Bacteroidales</taxon>
        <taxon>Prevotellaceae</taxon>
        <taxon>Prevotella</taxon>
    </lineage>
</organism>
<evidence type="ECO:0000256" key="1">
    <source>
        <dbReference type="ARBA" id="ARBA00008467"/>
    </source>
</evidence>
<protein>
    <submittedName>
        <fullName evidence="5">Beta-ketoacyl synthase</fullName>
    </submittedName>
</protein>
<dbReference type="InterPro" id="IPR000794">
    <property type="entry name" value="Beta-ketoacyl_synthase"/>
</dbReference>
<evidence type="ECO:0000313" key="6">
    <source>
        <dbReference type="Proteomes" id="UP000664265"/>
    </source>
</evidence>
<comment type="similarity">
    <text evidence="1 3">Belongs to the thiolase-like superfamily. Beta-ketoacyl-ACP synthases family.</text>
</comment>
<dbReference type="SMART" id="SM00825">
    <property type="entry name" value="PKS_KS"/>
    <property type="match status" value="1"/>
</dbReference>
<keyword evidence="2 3" id="KW-0808">Transferase</keyword>
<dbReference type="InterPro" id="IPR014031">
    <property type="entry name" value="Ketoacyl_synth_C"/>
</dbReference>
<dbReference type="InterPro" id="IPR020841">
    <property type="entry name" value="PKS_Beta-ketoAc_synthase_dom"/>
</dbReference>
<dbReference type="RefSeq" id="WP_107581920.1">
    <property type="nucleotide sequence ID" value="NZ_JAERMS010000009.1"/>
</dbReference>